<dbReference type="SMR" id="C9JN91"/>
<dbReference type="ExpressionAtlas" id="C9JN91">
    <property type="expression patterns" value="baseline and differential"/>
</dbReference>
<reference evidence="2 3" key="3">
    <citation type="journal article" date="2006" name="Nature">
        <title>The DNA sequence, annotation and analysis of human chromosome 3.</title>
        <authorList>
            <person name="Muzny D.M."/>
            <person name="Scherer S.E."/>
            <person name="Kaul R."/>
            <person name="Wang J."/>
            <person name="Yu J."/>
            <person name="Sudbrak R."/>
            <person name="Buhay C.J."/>
            <person name="Chen R."/>
            <person name="Cree A."/>
            <person name="Ding Y."/>
            <person name="Dugan-Rocha S."/>
            <person name="Gill R."/>
            <person name="Gunaratne P."/>
            <person name="Harris R.A."/>
            <person name="Hawes A.C."/>
            <person name="Hernandez J."/>
            <person name="Hodgson A.V."/>
            <person name="Hume J."/>
            <person name="Jackson A."/>
            <person name="Khan Z.M."/>
            <person name="Kovar-Smith C."/>
            <person name="Lewis L.R."/>
            <person name="Lozado R.J."/>
            <person name="Metzker M.L."/>
            <person name="Milosavljevic A."/>
            <person name="Miner G.R."/>
            <person name="Morgan M.B."/>
            <person name="Nazareth L.V."/>
            <person name="Scott G."/>
            <person name="Sodergren E."/>
            <person name="Song X.Z."/>
            <person name="Steffen D."/>
            <person name="Wei S."/>
            <person name="Wheeler D.A."/>
            <person name="Wright M.W."/>
            <person name="Worley K.C."/>
            <person name="Yuan Y."/>
            <person name="Zhang Z."/>
            <person name="Adams C.Q."/>
            <person name="Ansari-Lari M.A."/>
            <person name="Ayele M."/>
            <person name="Brown M.J."/>
            <person name="Chen G."/>
            <person name="Chen Z."/>
            <person name="Clendenning J."/>
            <person name="Clerc-Blankenburg K.P."/>
            <person name="Chen R."/>
            <person name="Chen Z."/>
            <person name="Davis C."/>
            <person name="Delgado O."/>
            <person name="Dinh H.H."/>
            <person name="Dong W."/>
            <person name="Draper H."/>
            <person name="Ernst S."/>
            <person name="Fu G."/>
            <person name="Gonzalez-Garay M.L."/>
            <person name="Garcia D.K."/>
            <person name="Gillett W."/>
            <person name="Gu J."/>
            <person name="Hao B."/>
            <person name="Haugen E."/>
            <person name="Havlak P."/>
            <person name="He X."/>
            <person name="Hennig S."/>
            <person name="Hu S."/>
            <person name="Huang W."/>
            <person name="Jackson L.R."/>
            <person name="Jacob L.S."/>
            <person name="Kelly S.H."/>
            <person name="Kube M."/>
            <person name="Levy R."/>
            <person name="Li Z."/>
            <person name="Liu B."/>
            <person name="Liu J."/>
            <person name="Liu W."/>
            <person name="Lu J."/>
            <person name="Maheshwari M."/>
            <person name="Nguyen B.V."/>
            <person name="Okwuonu G.O."/>
            <person name="Palmeiri A."/>
            <person name="Pasternak S."/>
            <person name="Perez L.M."/>
            <person name="Phelps K.A."/>
            <person name="Plopper F.J."/>
            <person name="Qiang B."/>
            <person name="Raymond C."/>
            <person name="Rodriguez R."/>
            <person name="Saenphimmachak C."/>
            <person name="Santibanez J."/>
            <person name="Shen H."/>
            <person name="Shen Y."/>
            <person name="Subramanian S."/>
            <person name="Tabor P.E."/>
            <person name="Verduzco D."/>
            <person name="Waldron L."/>
            <person name="Wang J."/>
            <person name="Wang J."/>
            <person name="Wang Q."/>
            <person name="Williams G.A."/>
            <person name="Wong G.K."/>
            <person name="Yao Z."/>
            <person name="Zhang J."/>
            <person name="Zhang X."/>
            <person name="Zhao G."/>
            <person name="Zhou J."/>
            <person name="Zhou Y."/>
            <person name="Nelson D."/>
            <person name="Lehrach H."/>
            <person name="Reinhardt R."/>
            <person name="Naylor S.L."/>
            <person name="Yang H."/>
            <person name="Olson M."/>
            <person name="Weinstock G."/>
            <person name="Gibbs R.A."/>
        </authorList>
    </citation>
    <scope>NUCLEOTIDE SEQUENCE [LARGE SCALE GENOMIC DNA]</scope>
</reference>
<proteinExistence type="evidence at protein level"/>
<organism evidence="2 3">
    <name type="scientific">Homo sapiens</name>
    <name type="common">Human</name>
    <dbReference type="NCBI Taxonomy" id="9606"/>
    <lineage>
        <taxon>Eukaryota</taxon>
        <taxon>Metazoa</taxon>
        <taxon>Chordata</taxon>
        <taxon>Craniata</taxon>
        <taxon>Vertebrata</taxon>
        <taxon>Euteleostomi</taxon>
        <taxon>Mammalia</taxon>
        <taxon>Eutheria</taxon>
        <taxon>Euarchontoglires</taxon>
        <taxon>Primates</taxon>
        <taxon>Haplorrhini</taxon>
        <taxon>Catarrhini</taxon>
        <taxon>Hominidae</taxon>
        <taxon>Homo</taxon>
    </lineage>
</organism>
<dbReference type="VEuPathDB" id="HostDB:ENSG00000164068"/>
<reference evidence="2 3" key="1">
    <citation type="journal article" date="2001" name="Nature">
        <title>Initial sequencing and analysis of the human genome.</title>
        <authorList>
            <consortium name="International Human Genome Sequencing Consortium"/>
            <person name="Lander E.S."/>
            <person name="Linton L.M."/>
            <person name="Birren B."/>
            <person name="Nusbaum C."/>
            <person name="Zody M.C."/>
            <person name="Baldwin J."/>
            <person name="Devon K."/>
            <person name="Dewar K."/>
            <person name="Doyle M."/>
            <person name="FitzHugh W."/>
            <person name="Funke R."/>
            <person name="Gage D."/>
            <person name="Harris K."/>
            <person name="Heaford A."/>
            <person name="Howland J."/>
            <person name="Kann L."/>
            <person name="Lehoczky J."/>
            <person name="LeVine R."/>
            <person name="McEwan P."/>
            <person name="McKernan K."/>
            <person name="Meldrim J."/>
            <person name="Mesirov J.P."/>
            <person name="Miranda C."/>
            <person name="Morris W."/>
            <person name="Naylor J."/>
            <person name="Raymond C."/>
            <person name="Rosetti M."/>
            <person name="Santos R."/>
            <person name="Sheridan A."/>
            <person name="Sougnez C."/>
            <person name="Stange-Thomann N."/>
            <person name="Stojanovic N."/>
            <person name="Subramanian A."/>
            <person name="Wyman D."/>
            <person name="Rogers J."/>
            <person name="Sulston J."/>
            <person name="Ainscough R."/>
            <person name="Beck S."/>
            <person name="Bentley D."/>
            <person name="Burton J."/>
            <person name="Clee C."/>
            <person name="Carter N."/>
            <person name="Coulson A."/>
            <person name="Deadman R."/>
            <person name="Deloukas P."/>
            <person name="Dunham A."/>
            <person name="Dunham I."/>
            <person name="Durbin R."/>
            <person name="French L."/>
            <person name="Grafham D."/>
            <person name="Gregory S."/>
            <person name="Hubbard T."/>
            <person name="Humphray S."/>
            <person name="Hunt A."/>
            <person name="Jones M."/>
            <person name="Lloyd C."/>
            <person name="McMurray A."/>
            <person name="Matthews L."/>
            <person name="Mercer S."/>
            <person name="Milne S."/>
            <person name="Mullikin J.C."/>
            <person name="Mungall A."/>
            <person name="Plumb R."/>
            <person name="Ross M."/>
            <person name="Shownkeen R."/>
            <person name="Sims S."/>
            <person name="Waterston R.H."/>
            <person name="Wilson R.K."/>
            <person name="Hillier L.W."/>
            <person name="McPherson J.D."/>
            <person name="Marra M.A."/>
            <person name="Mardis E.R."/>
            <person name="Fulton L.A."/>
            <person name="Chinwalla A.T."/>
            <person name="Pepin K.H."/>
            <person name="Gish W.R."/>
            <person name="Chissoe S.L."/>
            <person name="Wendl M.C."/>
            <person name="Delehaunty K.D."/>
            <person name="Miner T.L."/>
            <person name="Delehaunty A."/>
            <person name="Kramer J.B."/>
            <person name="Cook L.L."/>
            <person name="Fulton R.S."/>
            <person name="Johnson D.L."/>
            <person name="Minx P.J."/>
            <person name="Clifton S.W."/>
            <person name="Hawkins T."/>
            <person name="Branscomb E."/>
            <person name="Predki P."/>
            <person name="Richardson P."/>
            <person name="Wenning S."/>
            <person name="Slezak T."/>
            <person name="Doggett N."/>
            <person name="Cheng J.F."/>
            <person name="Olsen A."/>
            <person name="Lucas S."/>
            <person name="Elkin C."/>
            <person name="Uberbacher E."/>
            <person name="Frazier M."/>
            <person name="Gibbs R.A."/>
            <person name="Muzny D.M."/>
            <person name="Scherer S.E."/>
            <person name="Bouck J.B."/>
            <person name="Sodergren E.J."/>
            <person name="Worley K.C."/>
            <person name="Rives C.M."/>
            <person name="Gorrell J.H."/>
            <person name="Metzker M.L."/>
            <person name="Naylor S.L."/>
            <person name="Kucherlapati R.S."/>
            <person name="Nelson D.L."/>
            <person name="Weinstock G.M."/>
            <person name="Sakaki Y."/>
            <person name="Fujiyama A."/>
            <person name="Hattori M."/>
            <person name="Yada T."/>
            <person name="Toyoda A."/>
            <person name="Itoh T."/>
            <person name="Kawagoe C."/>
            <person name="Watanabe H."/>
            <person name="Totoki Y."/>
            <person name="Taylor T."/>
            <person name="Weissenbach J."/>
            <person name="Heilig R."/>
            <person name="Saurin W."/>
            <person name="Artiguenave F."/>
            <person name="Brottier P."/>
            <person name="Bruls T."/>
            <person name="Pelletier E."/>
            <person name="Robert C."/>
            <person name="Wincker P."/>
            <person name="Smith D.R."/>
            <person name="Doucette-Stamm L."/>
            <person name="Rubenfield M."/>
            <person name="Weinstock K."/>
            <person name="Lee H.M."/>
            <person name="Dubois J."/>
            <person name="Rosenthal A."/>
            <person name="Platzer M."/>
            <person name="Nyakatura G."/>
            <person name="Taudien S."/>
            <person name="Rump A."/>
            <person name="Yang H."/>
            <person name="Yu J."/>
            <person name="Wang J."/>
            <person name="Huang G."/>
            <person name="Gu J."/>
            <person name="Hood L."/>
            <person name="Rowen L."/>
            <person name="Madan A."/>
            <person name="Qin S."/>
            <person name="Davis R.W."/>
            <person name="Federspiel N.A."/>
            <person name="Abola A.P."/>
            <person name="Proctor M.J."/>
            <person name="Myers R.M."/>
            <person name="Schmutz J."/>
            <person name="Dickson M."/>
            <person name="Grimwood J."/>
            <person name="Cox D.R."/>
            <person name="Olson M.V."/>
            <person name="Kaul R."/>
            <person name="Raymond C."/>
            <person name="Shimizu N."/>
            <person name="Kawasaki K."/>
            <person name="Minoshima S."/>
            <person name="Evans G.A."/>
            <person name="Athanasiou M."/>
            <person name="Schultz R."/>
            <person name="Roe B.A."/>
            <person name="Chen F."/>
            <person name="Pan H."/>
            <person name="Ramser J."/>
            <person name="Lehrach H."/>
            <person name="Reinhardt R."/>
            <person name="McCombie W.R."/>
            <person name="de la Bastide M."/>
            <person name="Dedhia N."/>
            <person name="Blocker H."/>
            <person name="Hornischer K."/>
            <person name="Nordsiek G."/>
            <person name="Agarwala R."/>
            <person name="Aravind L."/>
            <person name="Bailey J.A."/>
            <person name="Bateman A."/>
            <person name="Batzoglou S."/>
            <person name="Birney E."/>
            <person name="Bork P."/>
            <person name="Brown D.G."/>
            <person name="Burge C.B."/>
            <person name="Cerutti L."/>
            <person name="Chen H.C."/>
            <person name="Church D."/>
            <person name="Clamp M."/>
            <person name="Copley R.R."/>
            <person name="Doerks T."/>
            <person name="Eddy S.R."/>
            <person name="Eichler E.E."/>
            <person name="Furey T.S."/>
            <person name="Galagan J."/>
            <person name="Gilbert J.G."/>
            <person name="Harmon C."/>
            <person name="Hayashizaki Y."/>
            <person name="Haussler D."/>
            <person name="Hermjakob H."/>
            <person name="Hokamp K."/>
            <person name="Jang W."/>
            <person name="Johnson L.S."/>
            <person name="Jones T.A."/>
            <person name="Kasif S."/>
            <person name="Kaspryzk A."/>
            <person name="Kennedy S."/>
            <person name="Kent W.J."/>
            <person name="Kitts P."/>
            <person name="Koonin E.V."/>
            <person name="Korf I."/>
            <person name="Kulp D."/>
            <person name="Lancet D."/>
            <person name="Lowe T.M."/>
            <person name="McLysaght A."/>
            <person name="Mikkelsen T."/>
            <person name="Moran J.V."/>
            <person name="Mulder N."/>
            <person name="Pollara V.J."/>
            <person name="Ponting C.P."/>
            <person name="Schuler G."/>
            <person name="Schultz J."/>
            <person name="Slater G."/>
            <person name="Smit A.F."/>
            <person name="Stupka E."/>
            <person name="Szustakowski J."/>
            <person name="Thierry-Mieg D."/>
            <person name="Thierry-Mieg J."/>
            <person name="Wagner L."/>
            <person name="Wallis J."/>
            <person name="Wheeler R."/>
            <person name="Williams A."/>
            <person name="Wolf Y.I."/>
            <person name="Wolfe K.H."/>
            <person name="Yang S.P."/>
            <person name="Yeh R.F."/>
            <person name="Collins F."/>
            <person name="Guyer M.S."/>
            <person name="Peterson J."/>
            <person name="Felsenfeld A."/>
            <person name="Wetterstrand K.A."/>
            <person name="Patrinos A."/>
            <person name="Morgan M.J."/>
            <person name="de Jong P."/>
            <person name="Catanese J.J."/>
            <person name="Osoegawa K."/>
            <person name="Shizuya H."/>
            <person name="Choi S."/>
            <person name="Chen Y.J."/>
        </authorList>
    </citation>
    <scope>NUCLEOTIDE SEQUENCE [LARGE SCALE GENOMIC DNA]</scope>
</reference>
<reference evidence="7" key="5">
    <citation type="journal article" date="2012" name="Proc. Natl. Acad. Sci. U.S.A.">
        <title>N-terminal acetylome analyses and functional insights of the N-terminal acetyltransferase NatB.</title>
        <authorList>
            <person name="Van Damme P."/>
            <person name="Lasa M."/>
            <person name="Polevoda B."/>
            <person name="Gazquez C."/>
            <person name="Elosegui-Artola A."/>
            <person name="Kim D.S."/>
            <person name="De Juan-Pardo E."/>
            <person name="Demeyer K."/>
            <person name="Hole K."/>
            <person name="Larrea E."/>
            <person name="Timmerman E."/>
            <person name="Prieto J."/>
            <person name="Arnesen T."/>
            <person name="Sherman F."/>
            <person name="Gevaert K."/>
            <person name="Aldabe R."/>
        </authorList>
    </citation>
    <scope>IDENTIFICATION BY MASS SPECTROMETRY [LARGE SCALE ANALYSIS]</scope>
</reference>
<dbReference type="ChiTaRS" id="RNF123">
    <property type="organism name" value="human"/>
</dbReference>
<reference evidence="2" key="7">
    <citation type="submission" date="2025-09" db="UniProtKB">
        <authorList>
            <consortium name="Ensembl"/>
        </authorList>
    </citation>
    <scope>IDENTIFICATION</scope>
</reference>
<dbReference type="MassIVE" id="C9JN91"/>
<dbReference type="HOGENOM" id="CLU_169355_0_0_1"/>
<dbReference type="Ensembl" id="ENST00000454491.5">
    <property type="protein sequence ID" value="ENSP00000408490.1"/>
    <property type="gene ID" value="ENSG00000164068.17"/>
</dbReference>
<gene>
    <name evidence="2" type="primary">RNF123</name>
</gene>
<dbReference type="Bgee" id="ENSG00000164068">
    <property type="expression patterns" value="Expressed in hindlimb stylopod muscle and 181 other cell types or tissues"/>
</dbReference>
<evidence type="ECO:0007829" key="7">
    <source>
        <dbReference type="PubMed" id="22814378"/>
    </source>
</evidence>
<protein>
    <submittedName>
        <fullName evidence="2">Ring finger protein 123</fullName>
    </submittedName>
</protein>
<feature type="region of interest" description="Disordered" evidence="1">
    <location>
        <begin position="1"/>
        <end position="22"/>
    </location>
</feature>
<keyword evidence="4 5" id="KW-1267">Proteomics identification</keyword>
<dbReference type="OMA" id="LCCFHRL"/>
<dbReference type="OpenTargets" id="ENSG00000164068"/>
<accession>C9JN91</accession>
<keyword evidence="3" id="KW-1185">Reference proteome</keyword>
<dbReference type="EMBL" id="AC099668">
    <property type="status" value="NOT_ANNOTATED_CDS"/>
    <property type="molecule type" value="Genomic_DNA"/>
</dbReference>
<evidence type="ECO:0007829" key="4">
    <source>
        <dbReference type="PeptideAtlas" id="C9JN91"/>
    </source>
</evidence>
<reference evidence="2 3" key="2">
    <citation type="journal article" date="2004" name="Nature">
        <title>Finishing the euchromatic sequence of the human genome.</title>
        <authorList>
            <consortium name="International Human Genome Sequencing Consortium"/>
        </authorList>
    </citation>
    <scope>NUCLEOTIDE SEQUENCE [LARGE SCALE GENOMIC DNA]</scope>
</reference>
<dbReference type="HGNC" id="HGNC:21148">
    <property type="gene designation" value="RNF123"/>
</dbReference>
<evidence type="ECO:0000313" key="2">
    <source>
        <dbReference type="Ensembl" id="ENSP00000408490.1"/>
    </source>
</evidence>
<evidence type="ECO:0000313" key="3">
    <source>
        <dbReference type="Proteomes" id="UP000005640"/>
    </source>
</evidence>
<evidence type="ECO:0007829" key="5">
    <source>
        <dbReference type="ProteomicsDB" id="C9JN91"/>
    </source>
</evidence>
<sequence>MASKGAGMSFSRKSYRLTSDAEKSRVTGIVQEKLLNDYLNRIFSSSEHAPPAATSRKPLNFQNLPEHLDQLLQVDN</sequence>
<reference evidence="6" key="4">
    <citation type="journal article" date="2011" name="BMC Syst. Biol.">
        <title>Initial characterization of the human central proteome.</title>
        <authorList>
            <person name="Burkard T.R."/>
            <person name="Planyavsky M."/>
            <person name="Kaupe I."/>
            <person name="Breitwieser F.P."/>
            <person name="Burckstummer T."/>
            <person name="Bennett K.L."/>
            <person name="Superti-Furga G."/>
            <person name="Colinge J."/>
        </authorList>
    </citation>
    <scope>IDENTIFICATION BY MASS SPECTROMETRY [LARGE SCALE ANALYSIS]</scope>
</reference>
<feature type="non-terminal residue" evidence="2">
    <location>
        <position position="76"/>
    </location>
</feature>
<dbReference type="AlphaFoldDB" id="C9JN91"/>
<dbReference type="UCSC" id="uc062jwp.1">
    <property type="organism name" value="human"/>
</dbReference>
<evidence type="ECO:0007829" key="6">
    <source>
        <dbReference type="PubMed" id="21269460"/>
    </source>
</evidence>
<dbReference type="ProteomicsDB" id="10945"/>
<dbReference type="OrthoDB" id="258495at2759"/>
<dbReference type="GeneTree" id="ENSGT00940000155781"/>
<dbReference type="Ensembl" id="ENST00000454491.5">
    <property type="protein sequence ID" value="ENSP00000408490.1"/>
    <property type="gene ID" value="ENSG00000164068.16"/>
</dbReference>
<reference evidence="2" key="6">
    <citation type="submission" date="2025-08" db="UniProtKB">
        <authorList>
            <consortium name="Ensembl"/>
        </authorList>
    </citation>
    <scope>IDENTIFICATION</scope>
</reference>
<name>C9JN91_HUMAN</name>
<evidence type="ECO:0000256" key="1">
    <source>
        <dbReference type="SAM" id="MobiDB-lite"/>
    </source>
</evidence>
<dbReference type="Proteomes" id="UP000005640">
    <property type="component" value="Chromosome 3"/>
</dbReference>
<dbReference type="Antibodypedia" id="30603">
    <property type="antibodies" value="106 antibodies from 19 providers"/>
</dbReference>